<gene>
    <name evidence="1" type="ORF">MKS91_00320</name>
</gene>
<dbReference type="PANTHER" id="PTHR45661:SF3">
    <property type="entry name" value="IG-LIKE DOMAIN-CONTAINING PROTEIN"/>
    <property type="match status" value="1"/>
</dbReference>
<dbReference type="SUPFAM" id="SSF52058">
    <property type="entry name" value="L domain-like"/>
    <property type="match status" value="1"/>
</dbReference>
<dbReference type="InterPro" id="IPR032675">
    <property type="entry name" value="LRR_dom_sf"/>
</dbReference>
<accession>A0ABT1L451</accession>
<dbReference type="InterPro" id="IPR053139">
    <property type="entry name" value="Surface_bspA-like"/>
</dbReference>
<organism evidence="1 2">
    <name type="scientific">Candidatus Synchoanobacter obligatus</name>
    <dbReference type="NCBI Taxonomy" id="2919597"/>
    <lineage>
        <taxon>Bacteria</taxon>
        <taxon>Pseudomonadati</taxon>
        <taxon>Pseudomonadota</taxon>
        <taxon>Gammaproteobacteria</taxon>
        <taxon>Candidatus Comchoanobacterales</taxon>
        <taxon>Candidatus Comchoanobacteraceae</taxon>
        <taxon>Candidatus Synchoanobacter</taxon>
    </lineage>
</organism>
<keyword evidence="2" id="KW-1185">Reference proteome</keyword>
<dbReference type="InterPro" id="IPR026906">
    <property type="entry name" value="LRR_5"/>
</dbReference>
<protein>
    <submittedName>
        <fullName evidence="1">Leucine-rich repeat domain-containing protein</fullName>
    </submittedName>
</protein>
<dbReference type="RefSeq" id="WP_258568856.1">
    <property type="nucleotide sequence ID" value="NZ_JAKUDN010000001.1"/>
</dbReference>
<proteinExistence type="predicted"/>
<evidence type="ECO:0000313" key="2">
    <source>
        <dbReference type="Proteomes" id="UP001320768"/>
    </source>
</evidence>
<comment type="caution">
    <text evidence="1">The sequence shown here is derived from an EMBL/GenBank/DDBJ whole genome shotgun (WGS) entry which is preliminary data.</text>
</comment>
<dbReference type="Proteomes" id="UP001320768">
    <property type="component" value="Unassembled WGS sequence"/>
</dbReference>
<reference evidence="1 2" key="1">
    <citation type="journal article" date="2022" name="Nat. Microbiol.">
        <title>The microbiome of a bacterivorous marine choanoflagellate contains a resource-demanding obligate bacterial associate.</title>
        <authorList>
            <person name="Needham D.M."/>
            <person name="Poirier C."/>
            <person name="Bachy C."/>
            <person name="George E.E."/>
            <person name="Wilken S."/>
            <person name="Yung C.C.M."/>
            <person name="Limardo A.J."/>
            <person name="Morando M."/>
            <person name="Sudek L."/>
            <person name="Malmstrom R.R."/>
            <person name="Keeling P.J."/>
            <person name="Santoro A.E."/>
            <person name="Worden A.Z."/>
        </authorList>
    </citation>
    <scope>NUCLEOTIDE SEQUENCE [LARGE SCALE GENOMIC DNA]</scope>
    <source>
        <strain evidence="1 2">Comchoano-2</strain>
    </source>
</reference>
<dbReference type="EMBL" id="JAKUDN010000001">
    <property type="protein sequence ID" value="MCP8351741.1"/>
    <property type="molecule type" value="Genomic_DNA"/>
</dbReference>
<dbReference type="Gene3D" id="3.80.10.10">
    <property type="entry name" value="Ribonuclease Inhibitor"/>
    <property type="match status" value="1"/>
</dbReference>
<dbReference type="Pfam" id="PF13306">
    <property type="entry name" value="LRR_5"/>
    <property type="match status" value="1"/>
</dbReference>
<name>A0ABT1L451_9GAMM</name>
<sequence length="346" mass="37759">MRQERKIKSIDGHSAVGAIVIEKGEVIAFRSVAGQDEVAFRIPEDDLEGVTSIGEGAFWGCTGITELTIPNSVMSIGKQAFKGCTGLTSVTIPNSVTSISRYAFYGCSGLTSVTIPNSVTNIGDWAFALCSGLTSVTIPNSVTSIGDEAFFECSGLASVIIPDSVTSIGEGAFDGCTALNDLSISVPNKTLAALTGKKHLAPSEIVSYKDSVLSYLKELETYKLMDKSVKNMFLIMKHVRPKEVMSIDNLRYVGLTKEHVKTFLLCMERLSKIYYVEALKNRLIPAEVDMVPPIEASDLLCHIFDFRVYESQRYVIDEKQGLLEAGVKKTTMHTLSLTIIKDRQDA</sequence>
<dbReference type="PANTHER" id="PTHR45661">
    <property type="entry name" value="SURFACE ANTIGEN"/>
    <property type="match status" value="1"/>
</dbReference>
<evidence type="ECO:0000313" key="1">
    <source>
        <dbReference type="EMBL" id="MCP8351741.1"/>
    </source>
</evidence>